<gene>
    <name evidence="1" type="ORF">RQM65_03820</name>
</gene>
<comment type="caution">
    <text evidence="1">The sequence shown here is derived from an EMBL/GenBank/DDBJ whole genome shotgun (WGS) entry which is preliminary data.</text>
</comment>
<dbReference type="Proteomes" id="UP001250656">
    <property type="component" value="Unassembled WGS sequence"/>
</dbReference>
<dbReference type="EMBL" id="JAVTTP010000001">
    <property type="protein sequence ID" value="MDT7827792.1"/>
    <property type="molecule type" value="Genomic_DNA"/>
</dbReference>
<evidence type="ECO:0008006" key="3">
    <source>
        <dbReference type="Google" id="ProtNLM"/>
    </source>
</evidence>
<accession>A0ABU3L2Y2</accession>
<evidence type="ECO:0000313" key="2">
    <source>
        <dbReference type="Proteomes" id="UP001250656"/>
    </source>
</evidence>
<evidence type="ECO:0000313" key="1">
    <source>
        <dbReference type="EMBL" id="MDT7827792.1"/>
    </source>
</evidence>
<reference evidence="1 2" key="1">
    <citation type="submission" date="2023-09" db="EMBL/GenBank/DDBJ databases">
        <title>Novel taxa isolated from Blanes Bay.</title>
        <authorList>
            <person name="Rey-Velasco X."/>
            <person name="Lucena T."/>
        </authorList>
    </citation>
    <scope>NUCLEOTIDE SEQUENCE [LARGE SCALE GENOMIC DNA]</scope>
    <source>
        <strain evidence="1 2">S334</strain>
    </source>
</reference>
<organism evidence="1 2">
    <name type="scientific">Pricia mediterranea</name>
    <dbReference type="NCBI Taxonomy" id="3076079"/>
    <lineage>
        <taxon>Bacteria</taxon>
        <taxon>Pseudomonadati</taxon>
        <taxon>Bacteroidota</taxon>
        <taxon>Flavobacteriia</taxon>
        <taxon>Flavobacteriales</taxon>
        <taxon>Flavobacteriaceae</taxon>
        <taxon>Pricia</taxon>
    </lineage>
</organism>
<name>A0ABU3L2Y2_9FLAO</name>
<proteinExistence type="predicted"/>
<keyword evidence="2" id="KW-1185">Reference proteome</keyword>
<protein>
    <recommendedName>
        <fullName evidence="3">Phosphoribosylpyrophosphate synthetase</fullName>
    </recommendedName>
</protein>
<sequence length="105" mass="12219">MKEYAKHERDLIRKYENDGFTHGFRYESGKLIDTRTKITYGPQDVKHINDHRYEGMSNPSDLSILYVMEMGDGTKGTFLMAYGPNADLDTADFFKAIPEENFRKK</sequence>
<dbReference type="RefSeq" id="WP_314012870.1">
    <property type="nucleotide sequence ID" value="NZ_JAVTTP010000001.1"/>
</dbReference>